<gene>
    <name evidence="9" type="ORF">CTB96_01970</name>
</gene>
<dbReference type="GO" id="GO:0005886">
    <property type="term" value="C:plasma membrane"/>
    <property type="evidence" value="ECO:0007669"/>
    <property type="project" value="UniProtKB-SubCell"/>
</dbReference>
<feature type="transmembrane region" description="Helical" evidence="7">
    <location>
        <begin position="12"/>
        <end position="35"/>
    </location>
</feature>
<protein>
    <submittedName>
        <fullName evidence="9">Sugar ABC transporter permease</fullName>
    </submittedName>
</protein>
<organism evidence="9 10">
    <name type="scientific">Cryobacterium arcticum</name>
    <dbReference type="NCBI Taxonomy" id="670052"/>
    <lineage>
        <taxon>Bacteria</taxon>
        <taxon>Bacillati</taxon>
        <taxon>Actinomycetota</taxon>
        <taxon>Actinomycetes</taxon>
        <taxon>Micrococcales</taxon>
        <taxon>Microbacteriaceae</taxon>
        <taxon>Cryobacterium</taxon>
    </lineage>
</organism>
<feature type="transmembrane region" description="Helical" evidence="7">
    <location>
        <begin position="241"/>
        <end position="262"/>
    </location>
</feature>
<evidence type="ECO:0000256" key="5">
    <source>
        <dbReference type="ARBA" id="ARBA00022989"/>
    </source>
</evidence>
<comment type="similarity">
    <text evidence="7">Belongs to the binding-protein-dependent transport system permease family.</text>
</comment>
<dbReference type="GO" id="GO:0055085">
    <property type="term" value="P:transmembrane transport"/>
    <property type="evidence" value="ECO:0007669"/>
    <property type="project" value="InterPro"/>
</dbReference>
<evidence type="ECO:0000259" key="8">
    <source>
        <dbReference type="PROSITE" id="PS50928"/>
    </source>
</evidence>
<evidence type="ECO:0000256" key="4">
    <source>
        <dbReference type="ARBA" id="ARBA00022692"/>
    </source>
</evidence>
<keyword evidence="10" id="KW-1185">Reference proteome</keyword>
<evidence type="ECO:0000313" key="9">
    <source>
        <dbReference type="EMBL" id="PXA71718.1"/>
    </source>
</evidence>
<dbReference type="InterPro" id="IPR035906">
    <property type="entry name" value="MetI-like_sf"/>
</dbReference>
<dbReference type="PANTHER" id="PTHR43744:SF3">
    <property type="entry name" value="LACTOSE TRANSPORT SYSTEM PERMEASE PROTEIN LACG"/>
    <property type="match status" value="1"/>
</dbReference>
<feature type="transmembrane region" description="Helical" evidence="7">
    <location>
        <begin position="138"/>
        <end position="160"/>
    </location>
</feature>
<comment type="caution">
    <text evidence="9">The sequence shown here is derived from an EMBL/GenBank/DDBJ whole genome shotgun (WGS) entry which is preliminary data.</text>
</comment>
<feature type="transmembrane region" description="Helical" evidence="7">
    <location>
        <begin position="71"/>
        <end position="96"/>
    </location>
</feature>
<feature type="transmembrane region" description="Helical" evidence="7">
    <location>
        <begin position="181"/>
        <end position="203"/>
    </location>
</feature>
<dbReference type="SUPFAM" id="SSF161098">
    <property type="entry name" value="MetI-like"/>
    <property type="match status" value="1"/>
</dbReference>
<proteinExistence type="inferred from homology"/>
<evidence type="ECO:0000256" key="1">
    <source>
        <dbReference type="ARBA" id="ARBA00004651"/>
    </source>
</evidence>
<comment type="subcellular location">
    <subcellularLocation>
        <location evidence="1 7">Cell membrane</location>
        <topology evidence="1 7">Multi-pass membrane protein</topology>
    </subcellularLocation>
</comment>
<keyword evidence="3" id="KW-1003">Cell membrane</keyword>
<accession>A0A318A1C1</accession>
<dbReference type="EMBL" id="QHLY01000005">
    <property type="protein sequence ID" value="PXA71718.1"/>
    <property type="molecule type" value="Genomic_DNA"/>
</dbReference>
<feature type="transmembrane region" description="Helical" evidence="7">
    <location>
        <begin position="103"/>
        <end position="126"/>
    </location>
</feature>
<dbReference type="PROSITE" id="PS51257">
    <property type="entry name" value="PROKAR_LIPOPROTEIN"/>
    <property type="match status" value="1"/>
</dbReference>
<sequence>MKTTRLTRGIQPILAILACLLVIGIPLYLLVITSFKSDAEAQVPDLSLPTTWHIAENYGRAISDGDVLGGLFGSLLVTVPSVFGVLVLGSAASWVLARRSSKLMGLLYSVGISGIILPPAVVTMVLTLQSLGLDGTALGMIGVYMGMFMATAIFFTTGFVRNIPVELEEAARIDGASPFKVYVRIVLPLLRPVIATAAILVTLSVWNEVFYAFFVLSGSGASTLPLNLFNVASQSEYVKNWNLIFAYVVLMSIPMVVTFIIAQRRIVAGVTAGAVK</sequence>
<dbReference type="Proteomes" id="UP000246722">
    <property type="component" value="Unassembled WGS sequence"/>
</dbReference>
<reference evidence="9 10" key="1">
    <citation type="submission" date="2018-05" db="EMBL/GenBank/DDBJ databases">
        <title>Genetic diversity of glacier-inhabiting Cryobacterium bacteria in China and description of Cryobacterium mengkeensis sp. nov. and Arthrobacter glacialis sp. nov.</title>
        <authorList>
            <person name="Liu Q."/>
            <person name="Xin Y.-H."/>
        </authorList>
    </citation>
    <scope>NUCLEOTIDE SEQUENCE [LARGE SCALE GENOMIC DNA]</scope>
    <source>
        <strain evidence="9 10">SK-1</strain>
    </source>
</reference>
<dbReference type="RefSeq" id="WP_110125241.1">
    <property type="nucleotide sequence ID" value="NZ_QHLY01000005.1"/>
</dbReference>
<dbReference type="Gene3D" id="1.10.3720.10">
    <property type="entry name" value="MetI-like"/>
    <property type="match status" value="1"/>
</dbReference>
<evidence type="ECO:0000256" key="3">
    <source>
        <dbReference type="ARBA" id="ARBA00022475"/>
    </source>
</evidence>
<dbReference type="PROSITE" id="PS50928">
    <property type="entry name" value="ABC_TM1"/>
    <property type="match status" value="1"/>
</dbReference>
<dbReference type="CDD" id="cd06261">
    <property type="entry name" value="TM_PBP2"/>
    <property type="match status" value="1"/>
</dbReference>
<keyword evidence="4 7" id="KW-0812">Transmembrane</keyword>
<dbReference type="OrthoDB" id="9794684at2"/>
<keyword evidence="6 7" id="KW-0472">Membrane</keyword>
<dbReference type="AlphaFoldDB" id="A0A318A1C1"/>
<evidence type="ECO:0000256" key="7">
    <source>
        <dbReference type="RuleBase" id="RU363032"/>
    </source>
</evidence>
<evidence type="ECO:0000313" key="10">
    <source>
        <dbReference type="Proteomes" id="UP000246722"/>
    </source>
</evidence>
<keyword evidence="5 7" id="KW-1133">Transmembrane helix</keyword>
<evidence type="ECO:0000256" key="6">
    <source>
        <dbReference type="ARBA" id="ARBA00023136"/>
    </source>
</evidence>
<evidence type="ECO:0000256" key="2">
    <source>
        <dbReference type="ARBA" id="ARBA00022448"/>
    </source>
</evidence>
<feature type="domain" description="ABC transmembrane type-1" evidence="8">
    <location>
        <begin position="71"/>
        <end position="262"/>
    </location>
</feature>
<feature type="transmembrane region" description="Helical" evidence="7">
    <location>
        <begin position="209"/>
        <end position="229"/>
    </location>
</feature>
<name>A0A318A1C1_9MICO</name>
<dbReference type="Pfam" id="PF00528">
    <property type="entry name" value="BPD_transp_1"/>
    <property type="match status" value="1"/>
</dbReference>
<keyword evidence="2 7" id="KW-0813">Transport</keyword>
<dbReference type="PANTHER" id="PTHR43744">
    <property type="entry name" value="ABC TRANSPORTER PERMEASE PROTEIN MG189-RELATED-RELATED"/>
    <property type="match status" value="1"/>
</dbReference>
<dbReference type="InterPro" id="IPR000515">
    <property type="entry name" value="MetI-like"/>
</dbReference>